<dbReference type="EMBL" id="ADKX01000039">
    <property type="protein sequence ID" value="EFW04116.1"/>
    <property type="molecule type" value="Genomic_DNA"/>
</dbReference>
<dbReference type="AlphaFoldDB" id="E7GCA7"/>
<accession>E7GCA7</accession>
<dbReference type="STRING" id="100884.GCA_000269565_00049"/>
<dbReference type="eggNOG" id="COG1695">
    <property type="taxonomic scope" value="Bacteria"/>
</dbReference>
<name>E7GCA7_9FIRM</name>
<comment type="caution">
    <text evidence="2">The sequence shown here is derived from an EMBL/GenBank/DDBJ whole genome shotgun (WGS) entry which is preliminary data.</text>
</comment>
<organism evidence="2 3">
    <name type="scientific">Coprobacillus cateniformis</name>
    <dbReference type="NCBI Taxonomy" id="100884"/>
    <lineage>
        <taxon>Bacteria</taxon>
        <taxon>Bacillati</taxon>
        <taxon>Bacillota</taxon>
        <taxon>Erysipelotrichia</taxon>
        <taxon>Erysipelotrichales</taxon>
        <taxon>Coprobacillaceae</taxon>
        <taxon>Coprobacillus</taxon>
    </lineage>
</organism>
<dbReference type="PANTHER" id="PTHR33169:SF13">
    <property type="entry name" value="PADR-FAMILY TRANSCRIPTIONAL REGULATOR"/>
    <property type="match status" value="1"/>
</dbReference>
<dbReference type="PANTHER" id="PTHR33169">
    <property type="entry name" value="PADR-FAMILY TRANSCRIPTIONAL REGULATOR"/>
    <property type="match status" value="1"/>
</dbReference>
<dbReference type="Pfam" id="PF03551">
    <property type="entry name" value="PadR"/>
    <property type="match status" value="1"/>
</dbReference>
<evidence type="ECO:0000259" key="1">
    <source>
        <dbReference type="Pfam" id="PF03551"/>
    </source>
</evidence>
<dbReference type="RefSeq" id="WP_008789487.1">
    <property type="nucleotide sequence ID" value="NZ_AKCB01000001.1"/>
</dbReference>
<sequence length="107" mass="12754">MPRVQLKTLTEQMYYVLLALKKERYGVEISQYIEKLTHGRIILGPGTLYAILSKFEAEKWIHEKKTEGRKRSYIMTDKGRIMLEKEYQHLLEMIEDTKKSEEDIDES</sequence>
<dbReference type="GeneID" id="78227987"/>
<keyword evidence="3" id="KW-1185">Reference proteome</keyword>
<dbReference type="InterPro" id="IPR052509">
    <property type="entry name" value="Metal_resp_DNA-bind_regulator"/>
</dbReference>
<feature type="domain" description="Transcription regulator PadR N-terminal" evidence="1">
    <location>
        <begin position="19"/>
        <end position="84"/>
    </location>
</feature>
<dbReference type="OrthoDB" id="9814826at2"/>
<dbReference type="HOGENOM" id="CLU_063440_4_1_9"/>
<protein>
    <submittedName>
        <fullName evidence="2">Transcriptional regulator</fullName>
    </submittedName>
</protein>
<gene>
    <name evidence="2" type="ORF">HMPREF9488_02399</name>
</gene>
<dbReference type="Proteomes" id="UP000003157">
    <property type="component" value="Unassembled WGS sequence"/>
</dbReference>
<evidence type="ECO:0000313" key="2">
    <source>
        <dbReference type="EMBL" id="EFW04116.1"/>
    </source>
</evidence>
<proteinExistence type="predicted"/>
<dbReference type="InterPro" id="IPR005149">
    <property type="entry name" value="Tscrpt_reg_PadR_N"/>
</dbReference>
<reference evidence="2 3" key="1">
    <citation type="submission" date="2010-12" db="EMBL/GenBank/DDBJ databases">
        <title>The Genome Sequence of Coprobacillus sp. strain 29_1.</title>
        <authorList>
            <consortium name="The Broad Institute Genome Sequencing Platform"/>
            <person name="Earl A."/>
            <person name="Ward D."/>
            <person name="Feldgarden M."/>
            <person name="Gevers D."/>
            <person name="Daigneault M."/>
            <person name="Sibley C.D."/>
            <person name="White A."/>
            <person name="Strauss J."/>
            <person name="Allen-Vercoe E."/>
            <person name="Young S.K."/>
            <person name="Zeng Q."/>
            <person name="Gargeya S."/>
            <person name="Fitzgerald M."/>
            <person name="Haas B."/>
            <person name="Abouelleil A."/>
            <person name="Alvarado L."/>
            <person name="Arachchi H.M."/>
            <person name="Berlin A."/>
            <person name="Brown A."/>
            <person name="Chapman S.B."/>
            <person name="Chen Z."/>
            <person name="Dunbar C."/>
            <person name="Freedman E."/>
            <person name="Gearin G."/>
            <person name="Gellesch M."/>
            <person name="Goldberg J."/>
            <person name="Griggs A."/>
            <person name="Gujja S."/>
            <person name="Heilman E."/>
            <person name="Heiman D."/>
            <person name="Howarth C."/>
            <person name="Larson L."/>
            <person name="Lui A."/>
            <person name="MacDonald P.J.P."/>
            <person name="Mehta T."/>
            <person name="Montmayeur A."/>
            <person name="Murphy C."/>
            <person name="Neiman D."/>
            <person name="Pearson M."/>
            <person name="Priest M."/>
            <person name="Roberts A."/>
            <person name="Saif S."/>
            <person name="Shea T."/>
            <person name="Shenoy N."/>
            <person name="Sisk P."/>
            <person name="Stolte C."/>
            <person name="Sykes S."/>
            <person name="White J."/>
            <person name="Yandava C."/>
            <person name="Nusbaum C."/>
            <person name="Birren B."/>
        </authorList>
    </citation>
    <scope>NUCLEOTIDE SEQUENCE [LARGE SCALE GENOMIC DNA]</scope>
    <source>
        <strain evidence="2 3">29_1</strain>
    </source>
</reference>
<dbReference type="Gene3D" id="1.10.10.10">
    <property type="entry name" value="Winged helix-like DNA-binding domain superfamily/Winged helix DNA-binding domain"/>
    <property type="match status" value="1"/>
</dbReference>
<dbReference type="InterPro" id="IPR036390">
    <property type="entry name" value="WH_DNA-bd_sf"/>
</dbReference>
<dbReference type="InterPro" id="IPR036388">
    <property type="entry name" value="WH-like_DNA-bd_sf"/>
</dbReference>
<evidence type="ECO:0000313" key="3">
    <source>
        <dbReference type="Proteomes" id="UP000003157"/>
    </source>
</evidence>
<dbReference type="SUPFAM" id="SSF46785">
    <property type="entry name" value="Winged helix' DNA-binding domain"/>
    <property type="match status" value="1"/>
</dbReference>